<keyword evidence="3" id="KW-1185">Reference proteome</keyword>
<gene>
    <name evidence="2" type="ORF">AKJ09_00324</name>
</gene>
<dbReference type="OrthoDB" id="5492401at2"/>
<keyword evidence="1" id="KW-0732">Signal</keyword>
<proteinExistence type="predicted"/>
<accession>A0A0K1PJF9</accession>
<reference evidence="2 3" key="1">
    <citation type="submission" date="2015-08" db="EMBL/GenBank/DDBJ databases">
        <authorList>
            <person name="Babu N.S."/>
            <person name="Beckwith C.J."/>
            <person name="Beseler K.G."/>
            <person name="Brison A."/>
            <person name="Carone J.V."/>
            <person name="Caskin T.P."/>
            <person name="Diamond M."/>
            <person name="Durham M.E."/>
            <person name="Foxe J.M."/>
            <person name="Go M."/>
            <person name="Henderson B.A."/>
            <person name="Jones I.B."/>
            <person name="McGettigan J.A."/>
            <person name="Micheletti S.J."/>
            <person name="Nasrallah M.E."/>
            <person name="Ortiz D."/>
            <person name="Piller C.R."/>
            <person name="Privatt S.R."/>
            <person name="Schneider S.L."/>
            <person name="Sharp S."/>
            <person name="Smith T.C."/>
            <person name="Stanton J.D."/>
            <person name="Ullery H.E."/>
            <person name="Wilson R.J."/>
            <person name="Serrano M.G."/>
            <person name="Buck G."/>
            <person name="Lee V."/>
            <person name="Wang Y."/>
            <person name="Carvalho R."/>
            <person name="Voegtly L."/>
            <person name="Shi R."/>
            <person name="Duckworth R."/>
            <person name="Johnson A."/>
            <person name="Loviza R."/>
            <person name="Walstead R."/>
            <person name="Shah Z."/>
            <person name="Kiflezghi M."/>
            <person name="Wade K."/>
            <person name="Ball S.L."/>
            <person name="Bradley K.W."/>
            <person name="Asai D.J."/>
            <person name="Bowman C.A."/>
            <person name="Russell D.A."/>
            <person name="Pope W.H."/>
            <person name="Jacobs-Sera D."/>
            <person name="Hendrix R.W."/>
            <person name="Hatfull G.F."/>
        </authorList>
    </citation>
    <scope>NUCLEOTIDE SEQUENCE [LARGE SCALE GENOMIC DNA]</scope>
    <source>
        <strain evidence="2 3">DSM 27648</strain>
    </source>
</reference>
<dbReference type="EMBL" id="CP012333">
    <property type="protein sequence ID" value="AKU93660.1"/>
    <property type="molecule type" value="Genomic_DNA"/>
</dbReference>
<dbReference type="RefSeq" id="WP_146645380.1">
    <property type="nucleotide sequence ID" value="NZ_CP012333.1"/>
</dbReference>
<dbReference type="PROSITE" id="PS51257">
    <property type="entry name" value="PROKAR_LIPOPROTEIN"/>
    <property type="match status" value="1"/>
</dbReference>
<dbReference type="Proteomes" id="UP000064967">
    <property type="component" value="Chromosome"/>
</dbReference>
<dbReference type="AlphaFoldDB" id="A0A0K1PJF9"/>
<dbReference type="PATRIC" id="fig|1391654.3.peg.342"/>
<dbReference type="KEGG" id="llu:AKJ09_00324"/>
<organism evidence="2 3">
    <name type="scientific">Labilithrix luteola</name>
    <dbReference type="NCBI Taxonomy" id="1391654"/>
    <lineage>
        <taxon>Bacteria</taxon>
        <taxon>Pseudomonadati</taxon>
        <taxon>Myxococcota</taxon>
        <taxon>Polyangia</taxon>
        <taxon>Polyangiales</taxon>
        <taxon>Labilitrichaceae</taxon>
        <taxon>Labilithrix</taxon>
    </lineage>
</organism>
<sequence>MKQRKIIVAAVSAVAFPLVVLSACADSISAGYDPPPAPGPTFVSPDAADEAIVSPPAEIAMCNSYECPAPHATCTDKPGLCNTNLDTDVANCGACGTPCAASDGEPVRHATPSCAKGECQVTCDAEFGNCNGEFEDGCEASLESDPANCGACGNACKDGEVCWRFVCGCPPGYAQCGDTCAKLDEDGKNCGACGNVCGLPDADAGAGVWPCDAGALPPHFGPVCLSSACKIGCTDGYGDCNADRCGDGCETNLANDANNCGACGHACAPGQGCVKGKCECEDPNFTFCGGRCVDTLSHPDNCGSCGHVCPGGSSLDSHSGYRTCVQGRCSFECSASRADCDLRLENGCEVDILVDPRNCGGCGVRCDIDGGQPCIDGHCLMKPCDADGGVVF</sequence>
<dbReference type="STRING" id="1391654.AKJ09_00324"/>
<feature type="chain" id="PRO_5005465836" evidence="1">
    <location>
        <begin position="26"/>
        <end position="392"/>
    </location>
</feature>
<name>A0A0K1PJF9_9BACT</name>
<evidence type="ECO:0000313" key="3">
    <source>
        <dbReference type="Proteomes" id="UP000064967"/>
    </source>
</evidence>
<evidence type="ECO:0000256" key="1">
    <source>
        <dbReference type="SAM" id="SignalP"/>
    </source>
</evidence>
<evidence type="ECO:0000313" key="2">
    <source>
        <dbReference type="EMBL" id="AKU93660.1"/>
    </source>
</evidence>
<feature type="signal peptide" evidence="1">
    <location>
        <begin position="1"/>
        <end position="25"/>
    </location>
</feature>
<protein>
    <submittedName>
        <fullName evidence="2">Tryptophan synthase alpha chain</fullName>
    </submittedName>
</protein>